<dbReference type="SUPFAM" id="SSF48239">
    <property type="entry name" value="Terpenoid cyclases/Protein prenyltransferases"/>
    <property type="match status" value="1"/>
</dbReference>
<dbReference type="Proteomes" id="UP000298631">
    <property type="component" value="Chromosome"/>
</dbReference>
<organism evidence="7 8">
    <name type="scientific">Pseudorhodobacter turbinis</name>
    <dbReference type="NCBI Taxonomy" id="2500533"/>
    <lineage>
        <taxon>Bacteria</taxon>
        <taxon>Pseudomonadati</taxon>
        <taxon>Pseudomonadota</taxon>
        <taxon>Alphaproteobacteria</taxon>
        <taxon>Rhodobacterales</taxon>
        <taxon>Paracoccaceae</taxon>
        <taxon>Pseudorhodobacter</taxon>
    </lineage>
</organism>
<evidence type="ECO:0000256" key="5">
    <source>
        <dbReference type="SAM" id="SignalP"/>
    </source>
</evidence>
<dbReference type="SMART" id="SM01419">
    <property type="entry name" value="Thiol-ester_cl"/>
    <property type="match status" value="1"/>
</dbReference>
<dbReference type="CDD" id="cd01100">
    <property type="entry name" value="APPLE_Factor_XI_like"/>
    <property type="match status" value="1"/>
</dbReference>
<dbReference type="EMBL" id="CP039964">
    <property type="protein sequence ID" value="QCO55727.1"/>
    <property type="molecule type" value="Genomic_DNA"/>
</dbReference>
<accession>A0A4P8EFY1</accession>
<dbReference type="GO" id="GO:0006508">
    <property type="term" value="P:proteolysis"/>
    <property type="evidence" value="ECO:0007669"/>
    <property type="project" value="InterPro"/>
</dbReference>
<dbReference type="InterPro" id="IPR011626">
    <property type="entry name" value="Alpha-macroglobulin_TED"/>
</dbReference>
<dbReference type="PANTHER" id="PTHR40094">
    <property type="entry name" value="ALPHA-2-MACROGLOBULIN HOMOLOG"/>
    <property type="match status" value="1"/>
</dbReference>
<evidence type="ECO:0000256" key="4">
    <source>
        <dbReference type="ARBA" id="ARBA00023157"/>
    </source>
</evidence>
<dbReference type="InterPro" id="IPR011625">
    <property type="entry name" value="A2M_N_BRD"/>
</dbReference>
<reference evidence="7 8" key="1">
    <citation type="submission" date="2019-05" db="EMBL/GenBank/DDBJ databases">
        <title>Pseudorhodobacter turbinis sp. nov., isolated from the gut of the Korean turban shell.</title>
        <authorList>
            <person name="Jeong Y.-S."/>
            <person name="Kang W.-R."/>
            <person name="Bae J.-W."/>
        </authorList>
    </citation>
    <scope>NUCLEOTIDE SEQUENCE [LARGE SCALE GENOMIC DNA]</scope>
    <source>
        <strain evidence="7 8">S12M18</strain>
    </source>
</reference>
<dbReference type="Pfam" id="PF21142">
    <property type="entry name" value="A2M_bMG2"/>
    <property type="match status" value="1"/>
</dbReference>
<dbReference type="Gene3D" id="2.60.40.1930">
    <property type="match status" value="1"/>
</dbReference>
<dbReference type="Pfam" id="PF11974">
    <property type="entry name" value="bMG3"/>
    <property type="match status" value="1"/>
</dbReference>
<dbReference type="InterPro" id="IPR008930">
    <property type="entry name" value="Terpenoid_cyclase/PrenylTrfase"/>
</dbReference>
<dbReference type="KEGG" id="pseb:EOK75_08210"/>
<keyword evidence="4" id="KW-1015">Disulfide bond</keyword>
<dbReference type="InterPro" id="IPR021868">
    <property type="entry name" value="Alpha_2_Macroglob_MG3"/>
</dbReference>
<feature type="domain" description="Apple" evidence="6">
    <location>
        <begin position="29"/>
        <end position="104"/>
    </location>
</feature>
<name>A0A4P8EFY1_9RHOB</name>
<dbReference type="InterPro" id="IPR049120">
    <property type="entry name" value="A2M_bMG2"/>
</dbReference>
<dbReference type="RefSeq" id="WP_137193488.1">
    <property type="nucleotide sequence ID" value="NZ_CP039964.1"/>
</dbReference>
<dbReference type="InterPro" id="IPR026284">
    <property type="entry name" value="A2MG_proteobact"/>
</dbReference>
<evidence type="ECO:0000256" key="3">
    <source>
        <dbReference type="ARBA" id="ARBA00022737"/>
    </source>
</evidence>
<evidence type="ECO:0000256" key="2">
    <source>
        <dbReference type="ARBA" id="ARBA00022729"/>
    </source>
</evidence>
<dbReference type="Pfam" id="PF00024">
    <property type="entry name" value="PAN_1"/>
    <property type="match status" value="1"/>
</dbReference>
<dbReference type="InterPro" id="IPR041462">
    <property type="entry name" value="Bact_A2M_MG6"/>
</dbReference>
<dbReference type="InterPro" id="IPR047565">
    <property type="entry name" value="Alpha-macroglob_thiol-ester_cl"/>
</dbReference>
<dbReference type="Pfam" id="PF00207">
    <property type="entry name" value="A2M"/>
    <property type="match status" value="1"/>
</dbReference>
<dbReference type="Gene3D" id="3.50.4.10">
    <property type="entry name" value="Hepatocyte Growth Factor"/>
    <property type="match status" value="1"/>
</dbReference>
<dbReference type="InterPro" id="IPR000177">
    <property type="entry name" value="Apple"/>
</dbReference>
<dbReference type="SMART" id="SM01360">
    <property type="entry name" value="A2M"/>
    <property type="match status" value="1"/>
</dbReference>
<dbReference type="GO" id="GO:0005615">
    <property type="term" value="C:extracellular space"/>
    <property type="evidence" value="ECO:0007669"/>
    <property type="project" value="InterPro"/>
</dbReference>
<dbReference type="InterPro" id="IPR041246">
    <property type="entry name" value="Bact_MG10"/>
</dbReference>
<dbReference type="InterPro" id="IPR041203">
    <property type="entry name" value="Bact_A2M_MG5"/>
</dbReference>
<dbReference type="OrthoDB" id="9767116at2"/>
<dbReference type="Gene3D" id="1.50.10.20">
    <property type="match status" value="1"/>
</dbReference>
<dbReference type="GO" id="GO:0004866">
    <property type="term" value="F:endopeptidase inhibitor activity"/>
    <property type="evidence" value="ECO:0007669"/>
    <property type="project" value="InterPro"/>
</dbReference>
<dbReference type="Pfam" id="PF17962">
    <property type="entry name" value="bMG6"/>
    <property type="match status" value="1"/>
</dbReference>
<comment type="similarity">
    <text evidence="1">Belongs to the protease inhibitor I39 (alpha-2-macroglobulin) family. Bacterial alpha-2-macroglobulin subfamily.</text>
</comment>
<evidence type="ECO:0000313" key="8">
    <source>
        <dbReference type="Proteomes" id="UP000298631"/>
    </source>
</evidence>
<dbReference type="Pfam" id="PF07703">
    <property type="entry name" value="A2M_BRD"/>
    <property type="match status" value="1"/>
</dbReference>
<dbReference type="InterPro" id="IPR002890">
    <property type="entry name" value="MG2"/>
</dbReference>
<dbReference type="SMART" id="SM00223">
    <property type="entry name" value="APPLE"/>
    <property type="match status" value="1"/>
</dbReference>
<feature type="chain" id="PRO_5020770037" evidence="5">
    <location>
        <begin position="26"/>
        <end position="1814"/>
    </location>
</feature>
<dbReference type="PANTHER" id="PTHR40094:SF1">
    <property type="entry name" value="UBIQUITIN DOMAIN-CONTAINING PROTEIN"/>
    <property type="match status" value="1"/>
</dbReference>
<dbReference type="CDD" id="cd02891">
    <property type="entry name" value="A2M_like"/>
    <property type="match status" value="1"/>
</dbReference>
<evidence type="ECO:0000256" key="1">
    <source>
        <dbReference type="ARBA" id="ARBA00010556"/>
    </source>
</evidence>
<keyword evidence="2 5" id="KW-0732">Signal</keyword>
<proteinExistence type="inferred from homology"/>
<feature type="signal peptide" evidence="5">
    <location>
        <begin position="1"/>
        <end position="25"/>
    </location>
</feature>
<dbReference type="Pfam" id="PF01835">
    <property type="entry name" value="MG2"/>
    <property type="match status" value="1"/>
</dbReference>
<dbReference type="InterPro" id="IPR001599">
    <property type="entry name" value="Macroglobln_a2"/>
</dbReference>
<evidence type="ECO:0000259" key="6">
    <source>
        <dbReference type="PROSITE" id="PS50948"/>
    </source>
</evidence>
<dbReference type="PIRSF" id="PIRSF038980">
    <property type="entry name" value="A2M_bac"/>
    <property type="match status" value="1"/>
</dbReference>
<gene>
    <name evidence="7" type="ORF">EOK75_08210</name>
</gene>
<dbReference type="SMART" id="SM01359">
    <property type="entry name" value="A2M_N_2"/>
    <property type="match status" value="1"/>
</dbReference>
<keyword evidence="8" id="KW-1185">Reference proteome</keyword>
<evidence type="ECO:0000313" key="7">
    <source>
        <dbReference type="EMBL" id="QCO55727.1"/>
    </source>
</evidence>
<keyword evidence="3" id="KW-0677">Repeat</keyword>
<dbReference type="InterPro" id="IPR051802">
    <property type="entry name" value="YfhM-like"/>
</dbReference>
<protein>
    <submittedName>
        <fullName evidence="7">Alpha-2-macroglobulin family protein</fullName>
    </submittedName>
</protein>
<dbReference type="Pfam" id="PF07678">
    <property type="entry name" value="TED_complement"/>
    <property type="match status" value="1"/>
</dbReference>
<dbReference type="Pfam" id="PF17973">
    <property type="entry name" value="bMG10"/>
    <property type="match status" value="1"/>
</dbReference>
<dbReference type="Pfam" id="PF17972">
    <property type="entry name" value="bMG5"/>
    <property type="match status" value="1"/>
</dbReference>
<dbReference type="PROSITE" id="PS50948">
    <property type="entry name" value="PAN"/>
    <property type="match status" value="1"/>
</dbReference>
<sequence length="1814" mass="192385">MAQFRKRNFGVVFAAILGLALPLAAQDLVPEKRFVLSRDVDLPGGDIASLFDTNLAACQKACTTNTACTAITFNSRNGSCFLKAGPGAPADYAGAFSGYVAKAAPGAATLAQTRAKELDFLRPDDFTNAHSLATGLAARHLTGQWTAQDHLAEAASAEAAGSPARAGAHVGAALNITDAAIDWAEYARLLRAAAASDSEARSELQDRALAATINGYLRAEHPALRHGILVEMAEVLEDRGRGRDMVPALRLAQSLQARSDTETALDAAIAKYGFRVTEHDVQSDSARPRICAQFSDDLAQTADDFAKFVQLDATGLTVEKSGDRQLCVEGVSHGARHTLTFRAGIPAADGQVTVNPVTITAYVRDRTPALRFAGRAYVLPKLGEGAALPIDSVNADKADLALFRVTDRNILRAIQDDYFGDPMPYWREADFARSIGANIWQGSAELAMEVNRDMTTRLPMAEALADQGAGIFALRASIPGTDGDDTAPAWQWFVVSDLGISTLSGTDGLHVVVRSLGTAGAKTGVSVDLLSRSNEVLGTVETDAQGYARFPAGLTRGQGALAPAMVVAKEGDTDMAFLSLTDPEFDLSDRGVEGREPAPPIDVFLTTDRGAYRAGETVYATALTRDAGAQAIEGLPLTAIVKRPDGVEYSRTLSQGTGGGHVFALPIAGSAPRGVWRLELRADLDAAPLTAKTFLVEDFLPERIDFTLTLPETPLRLGDRPNLTVKADYLFGAPGADLAIEGDVILRAAKGLAAFPGYRFGLEDEPFQTRMDGFGGQTTDSDGHATIALPLPEVDDPARPLEVTVVTRIAEGSGRPVERRVTRALQPSAAMIGVKPMFEDVVREGSDAQFSLVAVGPDATPVPMTVSWELSRIETRYQWYQEYGNWNWEPVTRRTRVAEGRADLEAATEISAAVEWGEYELTITQTDGGVAQTSTRFYAGWYAPADVTSTPDTLELSLDKPAYKPGEEAQLRIVPRAAGTALVSVLSNRLVTMKVVEVTAGENIIPMEVTDDWGAGVYVTASVLRPMDVAAGRNPARAMGLAHATIDPGHKALDAVIEVADEVAPRGPLEVAVKLDGVAAGETAYATIAAVDVGILNLTSFASPDPKGHYFGQRKLGVGIRDVYGRLIDGLNGAAGVVRSGGDAAAQARLEAPPPTEELVAYFSGPVTVGADGYARATFDLPSFNGTVRVMAVAWSKTGVGQAEADVLVRDPVVVTASLPRFMSPGDESRMLLEIMHAKGPAGRMGLDITAEGLTLGEVPSGFDLEEGGKATFAVPVMAGPEGLQTVSVSLTTPDGKQLTKALTIPVQRNDPEIARTTRLELAAGATFTLDQATFDGFAPGSGLATMAVGPIARLDAPGLLAALDRYPYGCTEQVTSRALPLIYFDQVAQAMQLKGAEDIALRITQAVEEVLTNQSSEGGFGLWGPSQGDYWLDAYVTDFLSRARTQGHTVPDRAFRSALDNLRNRVNYTADFDEGGEALAYALMVLAREGAAAIGDLRYYADVKADAFATPIAQAQLGAALASYGDQRRADMMFSRAGAQIASYQSLDDAQVYRIDYGTRRRDVAAVLTLAVEAGSEVLDTEALAVALRPDGRNLSTQEATWTLLAANALIDGPGADGITLNGQPVDGPLVRVLKTGSEPVAVTNGSGKPATLTLTAYGVPEVPGPAAGNGYAITRNYFTMEGAPVSLQSGVAAGDRMVVVLEVIPFGKAEARLMVADPLPAGFEIDNPNLLRGGDVGGLDWLDVQNEAEHTEFRQDRFISQVDWQGQNAMRLAYVVRAVSPGSFHHPAASVEDMYRPDYRAQTAAGRVMITQ</sequence>
<dbReference type="InterPro" id="IPR003609">
    <property type="entry name" value="Pan_app"/>
</dbReference>